<dbReference type="PROSITE" id="PS50994">
    <property type="entry name" value="INTEGRASE"/>
    <property type="match status" value="1"/>
</dbReference>
<reference evidence="7 8" key="1">
    <citation type="submission" date="2018-08" db="EMBL/GenBank/DDBJ databases">
        <title>Genomic investigation of the strawberry pathogen Phytophthora fragariae indicates pathogenicity is determined by transcriptional variation in three key races.</title>
        <authorList>
            <person name="Adams T.M."/>
            <person name="Armitage A.D."/>
            <person name="Sobczyk M.K."/>
            <person name="Bates H.J."/>
            <person name="Dunwell J.M."/>
            <person name="Nellist C.F."/>
            <person name="Harrison R.J."/>
        </authorList>
    </citation>
    <scope>NUCLEOTIDE SEQUENCE [LARGE SCALE GENOMIC DNA]</scope>
    <source>
        <strain evidence="6 8">BC-1</strain>
        <strain evidence="5 9">NOV-71</strain>
        <strain evidence="3 7">NOV-9</strain>
        <strain evidence="4 10">ONT-3</strain>
    </source>
</reference>
<dbReference type="EMBL" id="QXGD01001166">
    <property type="protein sequence ID" value="KAE9212976.1"/>
    <property type="molecule type" value="Genomic_DNA"/>
</dbReference>
<evidence type="ECO:0000313" key="8">
    <source>
        <dbReference type="Proteomes" id="UP000440367"/>
    </source>
</evidence>
<name>A0A6A3RHZ0_9STRA</name>
<dbReference type="InterPro" id="IPR041588">
    <property type="entry name" value="Integrase_H2C2"/>
</dbReference>
<dbReference type="Gene3D" id="3.30.420.10">
    <property type="entry name" value="Ribonuclease H-like superfamily/Ribonuclease H"/>
    <property type="match status" value="1"/>
</dbReference>
<accession>A0A6A3RHZ0</accession>
<gene>
    <name evidence="6" type="ORF">PF002_g18097</name>
    <name evidence="5" type="ORF">PF007_g16770</name>
    <name evidence="3" type="ORF">PF009_g16456</name>
    <name evidence="4" type="ORF">PF010_g18353</name>
</gene>
<dbReference type="GO" id="GO:0015074">
    <property type="term" value="P:DNA integration"/>
    <property type="evidence" value="ECO:0007669"/>
    <property type="project" value="InterPro"/>
</dbReference>
<dbReference type="SUPFAM" id="SSF53098">
    <property type="entry name" value="Ribonuclease H-like"/>
    <property type="match status" value="1"/>
</dbReference>
<sequence length="639" mass="70965">MDTAGGATRPTDGAGRTPSTPGPTRGARATRAKLTTGEGDKPRPPAEDAVANRPRTKTVVSGGLGQTTKSAKRAPRTTAADKPAVRRTTAEAATAGRQQRPAQLIRGGDGQPTTAAGPVVNGVAQARTEQRAGERAGQREHDPTLQLTDDEIISAQANSSLVQRLVKAGMHGGLKVEVRHGLALIATAEGKRVILPPRLWAVVFKEAHDSVCAGHLRAPHTHARIAKVYWWPGLRSEVKQWVRGCQECGSRKARPCEVVPPLRSIKGGDVGDRWALDVAGPLPTKEGGPRYVIAAVEYVTRYVVAVAVKQHEAEHVAEFLMRQVVLKFGPFRELLTDGAPELTGKVIEKLVTMLQAQQVNPVPYRPQMIGLVERFHRTWKDCVATYMYEDEQRDWDVWLDFAVYAYNSGQHTTVKLSPNELMMGRQLKSPNELLRKTSVAEAGEITSYHRRLLQAMRSSHKIAEKARAREQARQAKYYNRRTKQKRTLSPGDRVRMFRPPRGPTASKFVHQWVGPMRVIEPAGYNNFPVEREDTDGDAERHIVHVSFLVTYYYPKALLKQAAADIVEQVDHERADEETAPPVRATTAQINAATAGRGRKRGQRAASRSTPEWQSGELLVELRRRRRRNRAGHYVLEFEL</sequence>
<protein>
    <recommendedName>
        <fullName evidence="2">Integrase catalytic domain-containing protein</fullName>
    </recommendedName>
</protein>
<evidence type="ECO:0000313" key="4">
    <source>
        <dbReference type="EMBL" id="KAE9091036.1"/>
    </source>
</evidence>
<dbReference type="GO" id="GO:0003676">
    <property type="term" value="F:nucleic acid binding"/>
    <property type="evidence" value="ECO:0007669"/>
    <property type="project" value="InterPro"/>
</dbReference>
<evidence type="ECO:0000256" key="1">
    <source>
        <dbReference type="SAM" id="MobiDB-lite"/>
    </source>
</evidence>
<dbReference type="Gene3D" id="1.10.340.70">
    <property type="match status" value="1"/>
</dbReference>
<evidence type="ECO:0000313" key="7">
    <source>
        <dbReference type="Proteomes" id="UP000429523"/>
    </source>
</evidence>
<evidence type="ECO:0000313" key="9">
    <source>
        <dbReference type="Proteomes" id="UP000441208"/>
    </source>
</evidence>
<dbReference type="Pfam" id="PF00665">
    <property type="entry name" value="rve"/>
    <property type="match status" value="1"/>
</dbReference>
<dbReference type="AlphaFoldDB" id="A0A6A3RHZ0"/>
<comment type="caution">
    <text evidence="5">The sequence shown here is derived from an EMBL/GenBank/DDBJ whole genome shotgun (WGS) entry which is preliminary data.</text>
</comment>
<dbReference type="EMBL" id="QXFX01001393">
    <property type="protein sequence ID" value="KAE9091036.1"/>
    <property type="molecule type" value="Genomic_DNA"/>
</dbReference>
<dbReference type="Pfam" id="PF17921">
    <property type="entry name" value="Integrase_H2C2"/>
    <property type="match status" value="1"/>
</dbReference>
<evidence type="ECO:0000313" key="6">
    <source>
        <dbReference type="EMBL" id="KAE9212976.1"/>
    </source>
</evidence>
<feature type="compositionally biased region" description="Low complexity" evidence="1">
    <location>
        <begin position="86"/>
        <end position="97"/>
    </location>
</feature>
<dbReference type="PANTHER" id="PTHR47266">
    <property type="entry name" value="ENDONUCLEASE-RELATED"/>
    <property type="match status" value="1"/>
</dbReference>
<dbReference type="InterPro" id="IPR036397">
    <property type="entry name" value="RNaseH_sf"/>
</dbReference>
<evidence type="ECO:0000259" key="2">
    <source>
        <dbReference type="PROSITE" id="PS50994"/>
    </source>
</evidence>
<dbReference type="Proteomes" id="UP000429523">
    <property type="component" value="Unassembled WGS sequence"/>
</dbReference>
<dbReference type="InterPro" id="IPR052160">
    <property type="entry name" value="Gypsy_RT_Integrase-like"/>
</dbReference>
<feature type="region of interest" description="Disordered" evidence="1">
    <location>
        <begin position="1"/>
        <end position="118"/>
    </location>
</feature>
<evidence type="ECO:0000313" key="10">
    <source>
        <dbReference type="Proteomes" id="UP000488956"/>
    </source>
</evidence>
<dbReference type="InterPro" id="IPR001584">
    <property type="entry name" value="Integrase_cat-core"/>
</dbReference>
<feature type="domain" description="Integrase catalytic" evidence="2">
    <location>
        <begin position="251"/>
        <end position="426"/>
    </location>
</feature>
<dbReference type="EMBL" id="QXFZ01001097">
    <property type="protein sequence ID" value="KAE9097008.1"/>
    <property type="molecule type" value="Genomic_DNA"/>
</dbReference>
<proteinExistence type="predicted"/>
<organism evidence="5 9">
    <name type="scientific">Phytophthora fragariae</name>
    <dbReference type="NCBI Taxonomy" id="53985"/>
    <lineage>
        <taxon>Eukaryota</taxon>
        <taxon>Sar</taxon>
        <taxon>Stramenopiles</taxon>
        <taxon>Oomycota</taxon>
        <taxon>Peronosporomycetes</taxon>
        <taxon>Peronosporales</taxon>
        <taxon>Peronosporaceae</taxon>
        <taxon>Phytophthora</taxon>
    </lineage>
</organism>
<evidence type="ECO:0000313" key="5">
    <source>
        <dbReference type="EMBL" id="KAE9097008.1"/>
    </source>
</evidence>
<dbReference type="Proteomes" id="UP000441208">
    <property type="component" value="Unassembled WGS sequence"/>
</dbReference>
<dbReference type="Proteomes" id="UP000488956">
    <property type="component" value="Unassembled WGS sequence"/>
</dbReference>
<evidence type="ECO:0000313" key="3">
    <source>
        <dbReference type="EMBL" id="KAE8933540.1"/>
    </source>
</evidence>
<dbReference type="EMBL" id="QXGF01001001">
    <property type="protein sequence ID" value="KAE8933540.1"/>
    <property type="molecule type" value="Genomic_DNA"/>
</dbReference>
<dbReference type="InterPro" id="IPR012337">
    <property type="entry name" value="RNaseH-like_sf"/>
</dbReference>
<dbReference type="Proteomes" id="UP000440367">
    <property type="component" value="Unassembled WGS sequence"/>
</dbReference>